<dbReference type="RefSeq" id="XP_002838121.1">
    <property type="nucleotide sequence ID" value="XM_002838075.1"/>
</dbReference>
<dbReference type="GO" id="GO:0071897">
    <property type="term" value="P:DNA biosynthetic process"/>
    <property type="evidence" value="ECO:0007669"/>
    <property type="project" value="InterPro"/>
</dbReference>
<keyword evidence="8 14" id="KW-0067">ATP-binding</keyword>
<feature type="compositionally biased region" description="Polar residues" evidence="16">
    <location>
        <begin position="30"/>
        <end position="40"/>
    </location>
</feature>
<evidence type="ECO:0000259" key="17">
    <source>
        <dbReference type="PROSITE" id="PS50160"/>
    </source>
</evidence>
<dbReference type="SUPFAM" id="SSF117018">
    <property type="entry name" value="ATP-dependent DNA ligase DNA-binding domain"/>
    <property type="match status" value="1"/>
</dbReference>
<evidence type="ECO:0000256" key="11">
    <source>
        <dbReference type="ARBA" id="ARBA00023242"/>
    </source>
</evidence>
<evidence type="ECO:0000256" key="15">
    <source>
        <dbReference type="RuleBase" id="RU004196"/>
    </source>
</evidence>
<dbReference type="FunFam" id="2.40.50.140:FF:000062">
    <property type="entry name" value="DNA ligase"/>
    <property type="match status" value="1"/>
</dbReference>
<evidence type="ECO:0000256" key="2">
    <source>
        <dbReference type="ARBA" id="ARBA00007572"/>
    </source>
</evidence>
<dbReference type="PROSITE" id="PS00333">
    <property type="entry name" value="DNA_LIGASE_A2"/>
    <property type="match status" value="1"/>
</dbReference>
<dbReference type="PROSITE" id="PS00697">
    <property type="entry name" value="DNA_LIGASE_A1"/>
    <property type="match status" value="1"/>
</dbReference>
<keyword evidence="5" id="KW-0235">DNA replication</keyword>
<dbReference type="InterPro" id="IPR036599">
    <property type="entry name" value="DNA_ligase_N_sf"/>
</dbReference>
<dbReference type="GO" id="GO:0005739">
    <property type="term" value="C:mitochondrion"/>
    <property type="evidence" value="ECO:0007669"/>
    <property type="project" value="TreeGrafter"/>
</dbReference>
<keyword evidence="7 14" id="KW-0227">DNA damage</keyword>
<dbReference type="Pfam" id="PF04679">
    <property type="entry name" value="DNA_ligase_A_C"/>
    <property type="match status" value="1"/>
</dbReference>
<dbReference type="GO" id="GO:1903461">
    <property type="term" value="P:Okazaki fragment processing involved in mitotic DNA replication"/>
    <property type="evidence" value="ECO:0007669"/>
    <property type="project" value="TreeGrafter"/>
</dbReference>
<feature type="domain" description="ATP-dependent DNA ligase family profile" evidence="17">
    <location>
        <begin position="702"/>
        <end position="839"/>
    </location>
</feature>
<dbReference type="PANTHER" id="PTHR45674:SF4">
    <property type="entry name" value="DNA LIGASE 1"/>
    <property type="match status" value="1"/>
</dbReference>
<dbReference type="InParanoid" id="D5GCR9"/>
<evidence type="ECO:0000256" key="12">
    <source>
        <dbReference type="ARBA" id="ARBA00023306"/>
    </source>
</evidence>
<dbReference type="FunFam" id="3.30.470.30:FF:000016">
    <property type="entry name" value="DNA ligase"/>
    <property type="match status" value="1"/>
</dbReference>
<dbReference type="HOGENOM" id="CLU_005138_0_1_1"/>
<dbReference type="AlphaFoldDB" id="D5GCR9"/>
<dbReference type="eggNOG" id="KOG0967">
    <property type="taxonomic scope" value="Eukaryota"/>
</dbReference>
<evidence type="ECO:0000256" key="13">
    <source>
        <dbReference type="ARBA" id="ARBA00034003"/>
    </source>
</evidence>
<dbReference type="InterPro" id="IPR012308">
    <property type="entry name" value="DNA_ligase_ATP-dep_N"/>
</dbReference>
<evidence type="ECO:0000256" key="14">
    <source>
        <dbReference type="RuleBase" id="RU000617"/>
    </source>
</evidence>
<feature type="compositionally biased region" description="Polar residues" evidence="16">
    <location>
        <begin position="108"/>
        <end position="118"/>
    </location>
</feature>
<dbReference type="SUPFAM" id="SSF50249">
    <property type="entry name" value="Nucleic acid-binding proteins"/>
    <property type="match status" value="1"/>
</dbReference>
<dbReference type="InterPro" id="IPR000977">
    <property type="entry name" value="DNA_ligase_ATP-dep"/>
</dbReference>
<evidence type="ECO:0000256" key="5">
    <source>
        <dbReference type="ARBA" id="ARBA00022705"/>
    </source>
</evidence>
<dbReference type="PANTHER" id="PTHR45674">
    <property type="entry name" value="DNA LIGASE 1/3 FAMILY MEMBER"/>
    <property type="match status" value="1"/>
</dbReference>
<evidence type="ECO:0000256" key="10">
    <source>
        <dbReference type="ARBA" id="ARBA00023204"/>
    </source>
</evidence>
<evidence type="ECO:0000256" key="1">
    <source>
        <dbReference type="ARBA" id="ARBA00004123"/>
    </source>
</evidence>
<comment type="subcellular location">
    <subcellularLocation>
        <location evidence="1">Nucleus</location>
    </subcellularLocation>
</comment>
<feature type="compositionally biased region" description="Basic residues" evidence="16">
    <location>
        <begin position="58"/>
        <end position="72"/>
    </location>
</feature>
<dbReference type="GO" id="GO:0006310">
    <property type="term" value="P:DNA recombination"/>
    <property type="evidence" value="ECO:0007669"/>
    <property type="project" value="UniProtKB-KW"/>
</dbReference>
<sequence>MSSSKKQTTLGYVKSQTTLGRFFSLPAGTNPATPIQSKLKTISKPGKAADTDDVASPKVRKTSARGQARKKPTIPEDDGSDGGAGYTKAGVSFSETEMSDASEPAIGSSKQKALGNSSTKRERPAARKCGIKPSNIKKETETSEDEAPPSKRSKSAPTTKPLKKDCDESELSDEDIAPRKRLPIINSPKATAKKRKGKVVGKAVDVNTPVSPSGTTKGARSSPISSPVVSPQESGESEPPLPESPSSTPKISKSKSGSKAKVAKKSPSDKRSKKRGAASDTEAVDKPESSATHKALDSDSGTEKPSLAPAAGREMIKKLSKSVPPAYPDWVAGEPTPYAALVTTFNLLESTTKRLEKISHTSRFLRQVLQLSPDELLLVIHLMINKLAADFEGVEMGIGESLLMKAIGESCGRSLERIREDQRECGDLGLVAMKSRNNQKTLFAPRPLTIAVVHKGLLGIAKTKGEGGQGRKVSAIRKLLAAAKGDEAKFLIRGLEGKLRLGLAERTVLVSLSSAMITHEQELVGKTPTTAMLDQSELNLRSVYSELPSYEIIIPAMREHGIMDIKKYCKLQPGVPVKPMLAKPTKAISEVLDRFENKRFTCEYKYDGERAQIHYVSPKSSIEYPPATLSGEPIKNLAKVFSRNSEDLSGKYPDILAAMNEWVRPEVESFVLDCEAVGWDETNNRLLPFQMLQTRKKKDVALEDVKIRVCVHAFDLLFLNGKPVVRESLDDRRKLMHKTFIEVPNQFVFARYMDSSHLEEIRLFLDQSVKDSCEGLMVKMMDGPESFYEPSQRSRNWLKIKKDYIDELGDSLDLVVIGAYWGRGKRTSVYGSFLLACYNPGTQNYESLCNIGTGFTEAELEEFYGTLHPLEIDRAKPFYDHPSGNAGKPDVWFEPKVLWEVKAADLTLSPRYKAAAGLAGHPDKGVSLRFPRFIGPRTDKTGEDATSSSQIAEMYLRQDQVAHKTGAKGVDDDFEY</sequence>
<dbReference type="Gene3D" id="1.10.3260.10">
    <property type="entry name" value="DNA ligase, ATP-dependent, N-terminal domain"/>
    <property type="match status" value="1"/>
</dbReference>
<feature type="compositionally biased region" description="Low complexity" evidence="16">
    <location>
        <begin position="221"/>
        <end position="251"/>
    </location>
</feature>
<dbReference type="SUPFAM" id="SSF56091">
    <property type="entry name" value="DNA ligase/mRNA capping enzyme, catalytic domain"/>
    <property type="match status" value="1"/>
</dbReference>
<keyword evidence="4" id="KW-0132">Cell division</keyword>
<dbReference type="Gene3D" id="3.30.1490.70">
    <property type="match status" value="1"/>
</dbReference>
<dbReference type="Gene3D" id="2.40.50.140">
    <property type="entry name" value="Nucleic acid-binding proteins"/>
    <property type="match status" value="1"/>
</dbReference>
<evidence type="ECO:0000256" key="4">
    <source>
        <dbReference type="ARBA" id="ARBA00022618"/>
    </source>
</evidence>
<accession>D5GCR9</accession>
<evidence type="ECO:0000256" key="6">
    <source>
        <dbReference type="ARBA" id="ARBA00022741"/>
    </source>
</evidence>
<dbReference type="FunCoup" id="D5GCR9">
    <property type="interactions" value="656"/>
</dbReference>
<dbReference type="EC" id="6.5.1.1" evidence="14"/>
<feature type="region of interest" description="Disordered" evidence="16">
    <location>
        <begin position="22"/>
        <end position="307"/>
    </location>
</feature>
<dbReference type="InterPro" id="IPR012309">
    <property type="entry name" value="DNA_ligase_ATP-dep_C"/>
</dbReference>
<evidence type="ECO:0000313" key="18">
    <source>
        <dbReference type="EMBL" id="CAZ82312.1"/>
    </source>
</evidence>
<dbReference type="GO" id="GO:0051301">
    <property type="term" value="P:cell division"/>
    <property type="evidence" value="ECO:0007669"/>
    <property type="project" value="UniProtKB-KW"/>
</dbReference>
<reference evidence="18 19" key="1">
    <citation type="journal article" date="2010" name="Nature">
        <title>Perigord black truffle genome uncovers evolutionary origins and mechanisms of symbiosis.</title>
        <authorList>
            <person name="Martin F."/>
            <person name="Kohler A."/>
            <person name="Murat C."/>
            <person name="Balestrini R."/>
            <person name="Coutinho P.M."/>
            <person name="Jaillon O."/>
            <person name="Montanini B."/>
            <person name="Morin E."/>
            <person name="Noel B."/>
            <person name="Percudani R."/>
            <person name="Porcel B."/>
            <person name="Rubini A."/>
            <person name="Amicucci A."/>
            <person name="Amselem J."/>
            <person name="Anthouard V."/>
            <person name="Arcioni S."/>
            <person name="Artiguenave F."/>
            <person name="Aury J.M."/>
            <person name="Ballario P."/>
            <person name="Bolchi A."/>
            <person name="Brenna A."/>
            <person name="Brun A."/>
            <person name="Buee M."/>
            <person name="Cantarel B."/>
            <person name="Chevalier G."/>
            <person name="Couloux A."/>
            <person name="Da Silva C."/>
            <person name="Denoeud F."/>
            <person name="Duplessis S."/>
            <person name="Ghignone S."/>
            <person name="Hilselberger B."/>
            <person name="Iotti M."/>
            <person name="Marcais B."/>
            <person name="Mello A."/>
            <person name="Miranda M."/>
            <person name="Pacioni G."/>
            <person name="Quesneville H."/>
            <person name="Riccioni C."/>
            <person name="Ruotolo R."/>
            <person name="Splivallo R."/>
            <person name="Stocchi V."/>
            <person name="Tisserant E."/>
            <person name="Viscomi A.R."/>
            <person name="Zambonelli A."/>
            <person name="Zampieri E."/>
            <person name="Henrissat B."/>
            <person name="Lebrun M.H."/>
            <person name="Paolocci F."/>
            <person name="Bonfante P."/>
            <person name="Ottonello S."/>
            <person name="Wincker P."/>
        </authorList>
    </citation>
    <scope>NUCLEOTIDE SEQUENCE [LARGE SCALE GENOMIC DNA]</scope>
    <source>
        <strain evidence="18 19">Mel28</strain>
    </source>
</reference>
<proteinExistence type="inferred from homology"/>
<feature type="compositionally biased region" description="Polar residues" evidence="16">
    <location>
        <begin position="208"/>
        <end position="219"/>
    </location>
</feature>
<keyword evidence="11" id="KW-0539">Nucleus</keyword>
<dbReference type="Pfam" id="PF04675">
    <property type="entry name" value="DNA_ligase_A_N"/>
    <property type="match status" value="1"/>
</dbReference>
<evidence type="ECO:0000256" key="16">
    <source>
        <dbReference type="SAM" id="MobiDB-lite"/>
    </source>
</evidence>
<evidence type="ECO:0000256" key="9">
    <source>
        <dbReference type="ARBA" id="ARBA00023172"/>
    </source>
</evidence>
<keyword evidence="12" id="KW-0131">Cell cycle</keyword>
<protein>
    <recommendedName>
        <fullName evidence="14">DNA ligase</fullName>
        <ecNumber evidence="14">6.5.1.1</ecNumber>
    </recommendedName>
</protein>
<evidence type="ECO:0000256" key="7">
    <source>
        <dbReference type="ARBA" id="ARBA00022763"/>
    </source>
</evidence>
<keyword evidence="19" id="KW-1185">Reference proteome</keyword>
<keyword evidence="3 14" id="KW-0436">Ligase</keyword>
<dbReference type="STRING" id="656061.D5GCR9"/>
<dbReference type="GO" id="GO:0005634">
    <property type="term" value="C:nucleus"/>
    <property type="evidence" value="ECO:0007669"/>
    <property type="project" value="UniProtKB-SubCell"/>
</dbReference>
<dbReference type="NCBIfam" id="TIGR00574">
    <property type="entry name" value="dnl1"/>
    <property type="match status" value="1"/>
</dbReference>
<dbReference type="Gene3D" id="3.30.470.30">
    <property type="entry name" value="DNA ligase/mRNA capping enzyme"/>
    <property type="match status" value="1"/>
</dbReference>
<dbReference type="GO" id="GO:0003910">
    <property type="term" value="F:DNA ligase (ATP) activity"/>
    <property type="evidence" value="ECO:0007669"/>
    <property type="project" value="UniProtKB-EC"/>
</dbReference>
<keyword evidence="9 14" id="KW-0233">DNA recombination</keyword>
<comment type="catalytic activity">
    <reaction evidence="13 14">
        <text>ATP + (deoxyribonucleotide)n-3'-hydroxyl + 5'-phospho-(deoxyribonucleotide)m = (deoxyribonucleotide)n+m + AMP + diphosphate.</text>
        <dbReference type="EC" id="6.5.1.1"/>
    </reaction>
</comment>
<evidence type="ECO:0000256" key="8">
    <source>
        <dbReference type="ARBA" id="ARBA00022840"/>
    </source>
</evidence>
<dbReference type="FunFam" id="1.10.3260.10:FF:000001">
    <property type="entry name" value="DNA ligase"/>
    <property type="match status" value="1"/>
</dbReference>
<dbReference type="InterPro" id="IPR016059">
    <property type="entry name" value="DNA_ligase_ATP-dep_CS"/>
</dbReference>
<name>D5GCR9_TUBMM</name>
<keyword evidence="6 14" id="KW-0547">Nucleotide-binding</keyword>
<dbReference type="GO" id="GO:0005524">
    <property type="term" value="F:ATP binding"/>
    <property type="evidence" value="ECO:0007669"/>
    <property type="project" value="UniProtKB-KW"/>
</dbReference>
<dbReference type="GO" id="GO:0003677">
    <property type="term" value="F:DNA binding"/>
    <property type="evidence" value="ECO:0007669"/>
    <property type="project" value="InterPro"/>
</dbReference>
<evidence type="ECO:0000256" key="3">
    <source>
        <dbReference type="ARBA" id="ARBA00022598"/>
    </source>
</evidence>
<organism evidence="18 19">
    <name type="scientific">Tuber melanosporum (strain Mel28)</name>
    <name type="common">Perigord black truffle</name>
    <dbReference type="NCBI Taxonomy" id="656061"/>
    <lineage>
        <taxon>Eukaryota</taxon>
        <taxon>Fungi</taxon>
        <taxon>Dikarya</taxon>
        <taxon>Ascomycota</taxon>
        <taxon>Pezizomycotina</taxon>
        <taxon>Pezizomycetes</taxon>
        <taxon>Pezizales</taxon>
        <taxon>Tuberaceae</taxon>
        <taxon>Tuber</taxon>
    </lineage>
</organism>
<evidence type="ECO:0000313" key="19">
    <source>
        <dbReference type="Proteomes" id="UP000006911"/>
    </source>
</evidence>
<dbReference type="CDD" id="cd07969">
    <property type="entry name" value="OBF_DNA_ligase_I"/>
    <property type="match status" value="1"/>
</dbReference>
<dbReference type="Proteomes" id="UP000006911">
    <property type="component" value="Unassembled WGS sequence"/>
</dbReference>
<dbReference type="CDD" id="cd07900">
    <property type="entry name" value="Adenylation_DNA_ligase_I_Euk"/>
    <property type="match status" value="1"/>
</dbReference>
<keyword evidence="10 14" id="KW-0234">DNA repair</keyword>
<dbReference type="GeneID" id="9187931"/>
<dbReference type="PROSITE" id="PS50160">
    <property type="entry name" value="DNA_LIGASE_A3"/>
    <property type="match status" value="1"/>
</dbReference>
<dbReference type="KEGG" id="tml:GSTUM_00005992001"/>
<feature type="compositionally biased region" description="Basic residues" evidence="16">
    <location>
        <begin position="252"/>
        <end position="264"/>
    </location>
</feature>
<dbReference type="InterPro" id="IPR012310">
    <property type="entry name" value="DNA_ligase_ATP-dep_cent"/>
</dbReference>
<gene>
    <name evidence="18" type="ORF">GSTUM_00005992001</name>
</gene>
<dbReference type="InterPro" id="IPR050191">
    <property type="entry name" value="ATP-dep_DNA_ligase"/>
</dbReference>
<comment type="similarity">
    <text evidence="2 15">Belongs to the ATP-dependent DNA ligase family.</text>
</comment>
<dbReference type="InterPro" id="IPR012340">
    <property type="entry name" value="NA-bd_OB-fold"/>
</dbReference>
<dbReference type="EMBL" id="FN430120">
    <property type="protein sequence ID" value="CAZ82312.1"/>
    <property type="molecule type" value="Genomic_DNA"/>
</dbReference>
<dbReference type="OMA" id="CYATHSE"/>
<dbReference type="GO" id="GO:0006281">
    <property type="term" value="P:DNA repair"/>
    <property type="evidence" value="ECO:0007669"/>
    <property type="project" value="UniProtKB-KW"/>
</dbReference>
<dbReference type="Pfam" id="PF01068">
    <property type="entry name" value="DNA_ligase_A_M"/>
    <property type="match status" value="2"/>
</dbReference>